<dbReference type="InterPro" id="IPR051544">
    <property type="entry name" value="TPS_OM_transporter"/>
</dbReference>
<gene>
    <name evidence="7" type="ORF">Cylst_3630</name>
</gene>
<protein>
    <submittedName>
        <fullName evidence="7">Hemolysin activation/secretion protein</fullName>
    </submittedName>
</protein>
<dbReference type="Pfam" id="PF08479">
    <property type="entry name" value="POTRA_2"/>
    <property type="match status" value="1"/>
</dbReference>
<dbReference type="STRING" id="56107.Cylst_3630"/>
<organism evidence="7 8">
    <name type="scientific">Cylindrospermum stagnale PCC 7417</name>
    <dbReference type="NCBI Taxonomy" id="56107"/>
    <lineage>
        <taxon>Bacteria</taxon>
        <taxon>Bacillati</taxon>
        <taxon>Cyanobacteriota</taxon>
        <taxon>Cyanophyceae</taxon>
        <taxon>Nostocales</taxon>
        <taxon>Nostocaceae</taxon>
        <taxon>Cylindrospermum</taxon>
    </lineage>
</organism>
<feature type="compositionally biased region" description="Pro residues" evidence="4">
    <location>
        <begin position="133"/>
        <end position="148"/>
    </location>
</feature>
<feature type="domain" description="Haemolysin activator HlyB C-terminal" evidence="5">
    <location>
        <begin position="299"/>
        <end position="610"/>
    </location>
</feature>
<dbReference type="PANTHER" id="PTHR34597:SF1">
    <property type="entry name" value="HEME_HEMOPEXIN TRANSPORTER PROTEIN HUXB"/>
    <property type="match status" value="1"/>
</dbReference>
<feature type="region of interest" description="Disordered" evidence="4">
    <location>
        <begin position="117"/>
        <end position="151"/>
    </location>
</feature>
<evidence type="ECO:0000313" key="7">
    <source>
        <dbReference type="EMBL" id="AFZ25760.1"/>
    </source>
</evidence>
<evidence type="ECO:0000256" key="4">
    <source>
        <dbReference type="SAM" id="MobiDB-lite"/>
    </source>
</evidence>
<accession>K9WZG6</accession>
<proteinExistence type="predicted"/>
<dbReference type="InterPro" id="IPR013686">
    <property type="entry name" value="Polypept-transport_assoc_ShlB"/>
</dbReference>
<dbReference type="KEGG" id="csg:Cylst_3630"/>
<evidence type="ECO:0000256" key="1">
    <source>
        <dbReference type="ARBA" id="ARBA00022452"/>
    </source>
</evidence>
<dbReference type="Gene3D" id="2.40.160.50">
    <property type="entry name" value="membrane protein fhac: a member of the omp85/tpsb transporter family"/>
    <property type="match status" value="1"/>
</dbReference>
<dbReference type="GO" id="GO:0046819">
    <property type="term" value="P:protein secretion by the type V secretion system"/>
    <property type="evidence" value="ECO:0007669"/>
    <property type="project" value="TreeGrafter"/>
</dbReference>
<dbReference type="Proteomes" id="UP000010475">
    <property type="component" value="Chromosome"/>
</dbReference>
<keyword evidence="8" id="KW-1185">Reference proteome</keyword>
<name>K9WZG6_9NOST</name>
<evidence type="ECO:0000313" key="8">
    <source>
        <dbReference type="Proteomes" id="UP000010475"/>
    </source>
</evidence>
<dbReference type="InterPro" id="IPR005565">
    <property type="entry name" value="Hemolysn_activator_HlyB_C"/>
</dbReference>
<keyword evidence="2" id="KW-0812">Transmembrane</keyword>
<sequence>MTYRVRVLFSLAGVFPLLLLGKPVKAVTAENIIYTLNSQELESADSGGERQSNHPKISINEKLGKKDLGKSPLFASSNIAIWKSTQNFDLGVNDPKSSNPAVNLRYQDLYLGQIPNPILPKQPELTPESPQQPQAPPLPPAAPTPPPKEVQTQIPGTIRVERFEFEGNTAFSDRLLAEVTKALIGREITFAELIEAETAITQKYVAEGYVNSGAVISANQTFLREGGVVKIQIIEGELSEIQIVGTRRLNPNYVRSRLEIATKKPLNRDRLLFALQLLQLDPLIANISAELQAGSRPQQSRLKVQVTEADTFNVNLFTDNNRSPSVGSFRRGIRINQANLLGLGDGLEVYYANTDGSNELDASYTLPINPQNGTIRFAAGVSSTNVIEQPFNSLDIEGKSRTYQLTYRQPIVQKPNRELALGLTFSRLESETSLLNERFPLAPGANDQGETRVSALRFFQEYIQRSPHQVFAARSQFSLGTDFFGATVNSNSPDSRFFAWRGQGQYVRLLAPETLLILRSDIQMSTDSLLSQEQIGLGGALSVRGYGQDVMLTDSGAIASAEVRFPILRVPEAKGVLQLAPFIDFGVGWNYSGEKPNPGSNKLLGAGLGLVWRMGDRFNARLDYGIPLIDVKAGNKTLQEQGLYFTMNYFLF</sequence>
<dbReference type="GO" id="GO:0008320">
    <property type="term" value="F:protein transmembrane transporter activity"/>
    <property type="evidence" value="ECO:0007669"/>
    <property type="project" value="TreeGrafter"/>
</dbReference>
<reference evidence="7 8" key="1">
    <citation type="submission" date="2012-06" db="EMBL/GenBank/DDBJ databases">
        <title>Finished chromosome of genome of Cylindrospermum stagnale PCC 7417.</title>
        <authorList>
            <consortium name="US DOE Joint Genome Institute"/>
            <person name="Gugger M."/>
            <person name="Coursin T."/>
            <person name="Rippka R."/>
            <person name="Tandeau De Marsac N."/>
            <person name="Huntemann M."/>
            <person name="Wei C.-L."/>
            <person name="Han J."/>
            <person name="Detter J.C."/>
            <person name="Han C."/>
            <person name="Tapia R."/>
            <person name="Chen A."/>
            <person name="Kyrpides N."/>
            <person name="Mavromatis K."/>
            <person name="Markowitz V."/>
            <person name="Szeto E."/>
            <person name="Ivanova N."/>
            <person name="Pagani I."/>
            <person name="Pati A."/>
            <person name="Goodwin L."/>
            <person name="Nordberg H.P."/>
            <person name="Cantor M.N."/>
            <person name="Hua S.X."/>
            <person name="Woyke T."/>
            <person name="Kerfeld C.A."/>
        </authorList>
    </citation>
    <scope>NUCLEOTIDE SEQUENCE [LARGE SCALE GENOMIC DNA]</scope>
    <source>
        <strain evidence="7 8">PCC 7417</strain>
    </source>
</reference>
<dbReference type="EMBL" id="CP003642">
    <property type="protein sequence ID" value="AFZ25760.1"/>
    <property type="molecule type" value="Genomic_DNA"/>
</dbReference>
<evidence type="ECO:0000256" key="3">
    <source>
        <dbReference type="ARBA" id="ARBA00023237"/>
    </source>
</evidence>
<dbReference type="GO" id="GO:0098046">
    <property type="term" value="C:type V protein secretion system complex"/>
    <property type="evidence" value="ECO:0007669"/>
    <property type="project" value="TreeGrafter"/>
</dbReference>
<dbReference type="OrthoDB" id="596066at2"/>
<dbReference type="HOGENOM" id="CLU_021521_0_1_3"/>
<dbReference type="Pfam" id="PF03865">
    <property type="entry name" value="ShlB"/>
    <property type="match status" value="1"/>
</dbReference>
<dbReference type="PATRIC" id="fig|56107.3.peg.3995"/>
<evidence type="ECO:0000259" key="6">
    <source>
        <dbReference type="Pfam" id="PF08479"/>
    </source>
</evidence>
<keyword evidence="1" id="KW-0472">Membrane</keyword>
<feature type="region of interest" description="Disordered" evidence="4">
    <location>
        <begin position="42"/>
        <end position="62"/>
    </location>
</feature>
<dbReference type="PANTHER" id="PTHR34597">
    <property type="entry name" value="SLR1661 PROTEIN"/>
    <property type="match status" value="1"/>
</dbReference>
<dbReference type="RefSeq" id="WP_015209008.1">
    <property type="nucleotide sequence ID" value="NC_019757.1"/>
</dbReference>
<dbReference type="AlphaFoldDB" id="K9WZG6"/>
<feature type="domain" description="Polypeptide-transport-associated ShlB-type" evidence="6">
    <location>
        <begin position="159"/>
        <end position="236"/>
    </location>
</feature>
<dbReference type="eggNOG" id="COG2831">
    <property type="taxonomic scope" value="Bacteria"/>
</dbReference>
<keyword evidence="1" id="KW-1134">Transmembrane beta strand</keyword>
<evidence type="ECO:0000256" key="2">
    <source>
        <dbReference type="ARBA" id="ARBA00022692"/>
    </source>
</evidence>
<dbReference type="Gene3D" id="3.10.20.310">
    <property type="entry name" value="membrane protein fhac"/>
    <property type="match status" value="1"/>
</dbReference>
<evidence type="ECO:0000259" key="5">
    <source>
        <dbReference type="Pfam" id="PF03865"/>
    </source>
</evidence>
<keyword evidence="3" id="KW-0998">Cell outer membrane</keyword>